<dbReference type="Proteomes" id="UP001224392">
    <property type="component" value="Unassembled WGS sequence"/>
</dbReference>
<dbReference type="NCBIfam" id="TIGR03420">
    <property type="entry name" value="DnaA_homol_Hda"/>
    <property type="match status" value="1"/>
</dbReference>
<dbReference type="SUPFAM" id="SSF52540">
    <property type="entry name" value="P-loop containing nucleoside triphosphate hydrolases"/>
    <property type="match status" value="1"/>
</dbReference>
<dbReference type="SMART" id="SM00382">
    <property type="entry name" value="AAA"/>
    <property type="match status" value="1"/>
</dbReference>
<dbReference type="InterPro" id="IPR017788">
    <property type="entry name" value="Hda"/>
</dbReference>
<dbReference type="Gene3D" id="1.10.8.60">
    <property type="match status" value="1"/>
</dbReference>
<evidence type="ECO:0000313" key="3">
    <source>
        <dbReference type="EMBL" id="GMG88551.1"/>
    </source>
</evidence>
<dbReference type="PANTHER" id="PTHR30050">
    <property type="entry name" value="CHROMOSOMAL REPLICATION INITIATOR PROTEIN DNAA"/>
    <property type="match status" value="1"/>
</dbReference>
<dbReference type="InterPro" id="IPR013317">
    <property type="entry name" value="DnaA_dom"/>
</dbReference>
<proteinExistence type="inferred from homology"/>
<protein>
    <submittedName>
        <fullName evidence="3">DnaA regulatory inactivator Hda</fullName>
    </submittedName>
</protein>
<comment type="caution">
    <text evidence="3">The sequence shown here is derived from an EMBL/GenBank/DDBJ whole genome shotgun (WGS) entry which is preliminary data.</text>
</comment>
<feature type="domain" description="AAA+ ATPase" evidence="2">
    <location>
        <begin position="49"/>
        <end position="170"/>
    </location>
</feature>
<dbReference type="InterPro" id="IPR027417">
    <property type="entry name" value="P-loop_NTPase"/>
</dbReference>
<dbReference type="Pfam" id="PF22688">
    <property type="entry name" value="Hda_lid"/>
    <property type="match status" value="1"/>
</dbReference>
<comment type="similarity">
    <text evidence="1">Belongs to the DnaA family.</text>
</comment>
<dbReference type="InterPro" id="IPR055199">
    <property type="entry name" value="Hda_lid"/>
</dbReference>
<evidence type="ECO:0000259" key="2">
    <source>
        <dbReference type="SMART" id="SM00382"/>
    </source>
</evidence>
<accession>A0ABQ6M2G8</accession>
<evidence type="ECO:0000313" key="4">
    <source>
        <dbReference type="Proteomes" id="UP001224392"/>
    </source>
</evidence>
<dbReference type="InterPro" id="IPR003593">
    <property type="entry name" value="AAA+_ATPase"/>
</dbReference>
<dbReference type="PRINTS" id="PR00051">
    <property type="entry name" value="DNAA"/>
</dbReference>
<organism evidence="3 4">
    <name type="scientific">Biformimicrobium ophioploci</name>
    <dbReference type="NCBI Taxonomy" id="3036711"/>
    <lineage>
        <taxon>Bacteria</taxon>
        <taxon>Pseudomonadati</taxon>
        <taxon>Pseudomonadota</taxon>
        <taxon>Gammaproteobacteria</taxon>
        <taxon>Cellvibrionales</taxon>
        <taxon>Microbulbiferaceae</taxon>
        <taxon>Biformimicrobium</taxon>
    </lineage>
</organism>
<sequence length="240" mass="27016">MMRGNQQPQQLPLGVSVRDHADFSNFFLGQSGANRQLLQQLQAFVTSAQEQFLFIWGEPGSGVSHLLQAACNAAEEADQSSLYLPLSELVGADPQELLDGLERMEILCIDDLQLLEHRPDWQEAVFHLYNRIRDAGGRLLIGAHNSPRGLAIELADLRSRLQWGVTYQVESLSDDDKVAALCERARKRGFNLPEDVARYILYRSPRNTAVLFACLEQLDKASLMEKRRLTLPFVKQVLGI</sequence>
<dbReference type="EMBL" id="BSYJ01000006">
    <property type="protein sequence ID" value="GMG88551.1"/>
    <property type="molecule type" value="Genomic_DNA"/>
</dbReference>
<name>A0ABQ6M2G8_9GAMM</name>
<dbReference type="Pfam" id="PF00308">
    <property type="entry name" value="Bac_DnaA"/>
    <property type="match status" value="1"/>
</dbReference>
<dbReference type="Gene3D" id="3.40.50.300">
    <property type="entry name" value="P-loop containing nucleotide triphosphate hydrolases"/>
    <property type="match status" value="1"/>
</dbReference>
<reference evidence="3 4" key="1">
    <citation type="submission" date="2023-04" db="EMBL/GenBank/DDBJ databases">
        <title>Marinobulbifer ophiurae gen. nov., sp. Nov., isolate from tissue of brittle star Ophioplocus japonicus.</title>
        <authorList>
            <person name="Kawano K."/>
            <person name="Sawayama S."/>
            <person name="Nakagawa S."/>
        </authorList>
    </citation>
    <scope>NUCLEOTIDE SEQUENCE [LARGE SCALE GENOMIC DNA]</scope>
    <source>
        <strain evidence="3 4">NKW57</strain>
    </source>
</reference>
<evidence type="ECO:0000256" key="1">
    <source>
        <dbReference type="RuleBase" id="RU004227"/>
    </source>
</evidence>
<dbReference type="PANTHER" id="PTHR30050:SF5">
    <property type="entry name" value="DNAA REGULATORY INACTIVATOR HDA"/>
    <property type="match status" value="1"/>
</dbReference>
<dbReference type="InterPro" id="IPR020591">
    <property type="entry name" value="Chromosome_initiator_DnaA-like"/>
</dbReference>
<keyword evidence="4" id="KW-1185">Reference proteome</keyword>
<keyword evidence="1" id="KW-0235">DNA replication</keyword>
<gene>
    <name evidence="3" type="primary">hda</name>
    <name evidence="3" type="ORF">MNKW57_28720</name>
</gene>